<gene>
    <name evidence="1" type="ORF">HNR61_005762</name>
</gene>
<dbReference type="InterPro" id="IPR047715">
    <property type="entry name" value="EboA_dom"/>
</dbReference>
<sequence length="205" mass="22085">MPSDRLLDEALDAAGRVWLAEAEARCAADPDAVARLFPAARRACGRGTLPTGRPMAEAARIRLLLALPLRGAELGRAVFDLYRHGDTAERLAVLRGLDPLDRHRALGEAGLPIVRDALRTNDTRLIEAAAGPYAAARLDDDAYRQAVLKCVFVGVPVASVAGLADRADGELARMAADHARERRAAGRDVPPDVERILRLAGEREF</sequence>
<evidence type="ECO:0000313" key="1">
    <source>
        <dbReference type="EMBL" id="MBA8954108.1"/>
    </source>
</evidence>
<dbReference type="EMBL" id="JACJIA010000008">
    <property type="protein sequence ID" value="MBA8954108.1"/>
    <property type="molecule type" value="Genomic_DNA"/>
</dbReference>
<proteinExistence type="predicted"/>
<protein>
    <recommendedName>
        <fullName evidence="3">Sugar phosphate isomerase</fullName>
    </recommendedName>
</protein>
<evidence type="ECO:0000313" key="2">
    <source>
        <dbReference type="Proteomes" id="UP000572680"/>
    </source>
</evidence>
<evidence type="ECO:0008006" key="3">
    <source>
        <dbReference type="Google" id="ProtNLM"/>
    </source>
</evidence>
<comment type="caution">
    <text evidence="1">The sequence shown here is derived from an EMBL/GenBank/DDBJ whole genome shotgun (WGS) entry which is preliminary data.</text>
</comment>
<dbReference type="Proteomes" id="UP000572680">
    <property type="component" value="Unassembled WGS sequence"/>
</dbReference>
<organism evidence="1 2">
    <name type="scientific">Actinomadura namibiensis</name>
    <dbReference type="NCBI Taxonomy" id="182080"/>
    <lineage>
        <taxon>Bacteria</taxon>
        <taxon>Bacillati</taxon>
        <taxon>Actinomycetota</taxon>
        <taxon>Actinomycetes</taxon>
        <taxon>Streptosporangiales</taxon>
        <taxon>Thermomonosporaceae</taxon>
        <taxon>Actinomadura</taxon>
    </lineage>
</organism>
<name>A0A7W3LTN0_ACTNM</name>
<dbReference type="RefSeq" id="WP_182846231.1">
    <property type="nucleotide sequence ID" value="NZ_BAAALP010000001.1"/>
</dbReference>
<accession>A0A7W3LTN0</accession>
<keyword evidence="2" id="KW-1185">Reference proteome</keyword>
<dbReference type="NCBIfam" id="NF035938">
    <property type="entry name" value="EboA_domain"/>
    <property type="match status" value="1"/>
</dbReference>
<dbReference type="AlphaFoldDB" id="A0A7W3LTN0"/>
<reference evidence="1 2" key="1">
    <citation type="submission" date="2020-08" db="EMBL/GenBank/DDBJ databases">
        <title>Genomic Encyclopedia of Type Strains, Phase IV (KMG-IV): sequencing the most valuable type-strain genomes for metagenomic binning, comparative biology and taxonomic classification.</title>
        <authorList>
            <person name="Goeker M."/>
        </authorList>
    </citation>
    <scope>NUCLEOTIDE SEQUENCE [LARGE SCALE GENOMIC DNA]</scope>
    <source>
        <strain evidence="1 2">DSM 44197</strain>
    </source>
</reference>